<name>A0A023CWF6_9LACO</name>
<evidence type="ECO:0000313" key="2">
    <source>
        <dbReference type="Proteomes" id="UP000050961"/>
    </source>
</evidence>
<dbReference type="EMBL" id="AYZF01000013">
    <property type="protein sequence ID" value="KRN06265.1"/>
    <property type="molecule type" value="Genomic_DNA"/>
</dbReference>
<dbReference type="Proteomes" id="UP000050961">
    <property type="component" value="Unassembled WGS sequence"/>
</dbReference>
<evidence type="ECO:0000313" key="1">
    <source>
        <dbReference type="EMBL" id="KRN06265.1"/>
    </source>
</evidence>
<organism evidence="1 2">
    <name type="scientific">Liquorilactobacillus sucicola DSM 21376 = JCM 15457</name>
    <dbReference type="NCBI Taxonomy" id="1423806"/>
    <lineage>
        <taxon>Bacteria</taxon>
        <taxon>Bacillati</taxon>
        <taxon>Bacillota</taxon>
        <taxon>Bacilli</taxon>
        <taxon>Lactobacillales</taxon>
        <taxon>Lactobacillaceae</taxon>
        <taxon>Liquorilactobacillus</taxon>
    </lineage>
</organism>
<sequence>MRLFNPYFFKYVPASHRDPELNAAYKVGIGSELDYTCQKVQLLYKGKIQPRTIPSFIFVDEELSSDKADFKRISEAMEDVWEKYLDTPADLRDKVRDIDLTKNKIKKQLGTDYYPDET</sequence>
<dbReference type="AlphaFoldDB" id="A0A023CWF6"/>
<gene>
    <name evidence="1" type="ORF">FD15_GL001465</name>
</gene>
<dbReference type="PATRIC" id="fig|1423806.3.peg.1484"/>
<accession>A0A023CWF6</accession>
<protein>
    <submittedName>
        <fullName evidence="1">Uncharacterized protein</fullName>
    </submittedName>
</protein>
<dbReference type="OrthoDB" id="7064586at2"/>
<proteinExistence type="predicted"/>
<keyword evidence="2" id="KW-1185">Reference proteome</keyword>
<dbReference type="RefSeq" id="WP_034988249.1">
    <property type="nucleotide sequence ID" value="NZ_AYZF01000013.1"/>
</dbReference>
<reference evidence="1 2" key="1">
    <citation type="journal article" date="2015" name="Genome Announc.">
        <title>Expanding the biotechnology potential of lactobacilli through comparative genomics of 213 strains and associated genera.</title>
        <authorList>
            <person name="Sun Z."/>
            <person name="Harris H.M."/>
            <person name="McCann A."/>
            <person name="Guo C."/>
            <person name="Argimon S."/>
            <person name="Zhang W."/>
            <person name="Yang X."/>
            <person name="Jeffery I.B."/>
            <person name="Cooney J.C."/>
            <person name="Kagawa T.F."/>
            <person name="Liu W."/>
            <person name="Song Y."/>
            <person name="Salvetti E."/>
            <person name="Wrobel A."/>
            <person name="Rasinkangas P."/>
            <person name="Parkhill J."/>
            <person name="Rea M.C."/>
            <person name="O'Sullivan O."/>
            <person name="Ritari J."/>
            <person name="Douillard F.P."/>
            <person name="Paul Ross R."/>
            <person name="Yang R."/>
            <person name="Briner A.E."/>
            <person name="Felis G.E."/>
            <person name="de Vos W.M."/>
            <person name="Barrangou R."/>
            <person name="Klaenhammer T.R."/>
            <person name="Caufield P.W."/>
            <person name="Cui Y."/>
            <person name="Zhang H."/>
            <person name="O'Toole P.W."/>
        </authorList>
    </citation>
    <scope>NUCLEOTIDE SEQUENCE [LARGE SCALE GENOMIC DNA]</scope>
    <source>
        <strain evidence="1 2">DSM 21376</strain>
    </source>
</reference>
<comment type="caution">
    <text evidence="1">The sequence shown here is derived from an EMBL/GenBank/DDBJ whole genome shotgun (WGS) entry which is preliminary data.</text>
</comment>